<dbReference type="AlphaFoldDB" id="A0A7W5BFQ8"/>
<dbReference type="GO" id="GO:0005886">
    <property type="term" value="C:plasma membrane"/>
    <property type="evidence" value="ECO:0007669"/>
    <property type="project" value="UniProtKB-SubCell"/>
</dbReference>
<dbReference type="GO" id="GO:0015628">
    <property type="term" value="P:protein secretion by the type II secretion system"/>
    <property type="evidence" value="ECO:0007669"/>
    <property type="project" value="InterPro"/>
</dbReference>
<keyword evidence="5" id="KW-0997">Cell inner membrane</keyword>
<dbReference type="NCBIfam" id="TIGR02532">
    <property type="entry name" value="IV_pilin_GFxxxE"/>
    <property type="match status" value="1"/>
</dbReference>
<evidence type="ECO:0000256" key="9">
    <source>
        <dbReference type="ARBA" id="ARBA00025772"/>
    </source>
</evidence>
<proteinExistence type="inferred from homology"/>
<keyword evidence="13" id="KW-1185">Reference proteome</keyword>
<dbReference type="InterPro" id="IPR022346">
    <property type="entry name" value="T2SS_GspH"/>
</dbReference>
<protein>
    <recommendedName>
        <fullName evidence="2">Type II secretion system protein H</fullName>
    </recommendedName>
    <alternativeName>
        <fullName evidence="10">General secretion pathway protein H</fullName>
    </alternativeName>
</protein>
<evidence type="ECO:0000256" key="10">
    <source>
        <dbReference type="ARBA" id="ARBA00030775"/>
    </source>
</evidence>
<comment type="subcellular location">
    <subcellularLocation>
        <location evidence="1">Cell inner membrane</location>
        <topology evidence="1">Single-pass membrane protein</topology>
    </subcellularLocation>
</comment>
<keyword evidence="4" id="KW-0488">Methylation</keyword>
<dbReference type="RefSeq" id="WP_183443973.1">
    <property type="nucleotide sequence ID" value="NZ_JACHXD010000027.1"/>
</dbReference>
<evidence type="ECO:0000256" key="6">
    <source>
        <dbReference type="ARBA" id="ARBA00022692"/>
    </source>
</evidence>
<name>A0A7W5BFQ8_9BURK</name>
<accession>A0A7W5BFQ8</accession>
<keyword evidence="6" id="KW-0812">Transmembrane</keyword>
<dbReference type="GO" id="GO:0015627">
    <property type="term" value="C:type II protein secretion system complex"/>
    <property type="evidence" value="ECO:0007669"/>
    <property type="project" value="InterPro"/>
</dbReference>
<dbReference type="Pfam" id="PF12019">
    <property type="entry name" value="GspH"/>
    <property type="match status" value="1"/>
</dbReference>
<dbReference type="EMBL" id="JACHXD010000027">
    <property type="protein sequence ID" value="MBB3122309.1"/>
    <property type="molecule type" value="Genomic_DNA"/>
</dbReference>
<dbReference type="InterPro" id="IPR045584">
    <property type="entry name" value="Pilin-like"/>
</dbReference>
<reference evidence="12 13" key="1">
    <citation type="submission" date="2020-08" db="EMBL/GenBank/DDBJ databases">
        <title>Genomic Encyclopedia of Type Strains, Phase III (KMG-III): the genomes of soil and plant-associated and newly described type strains.</title>
        <authorList>
            <person name="Whitman W."/>
        </authorList>
    </citation>
    <scope>NUCLEOTIDE SEQUENCE [LARGE SCALE GENOMIC DNA]</scope>
    <source>
        <strain evidence="12 13">CECT 8897</strain>
    </source>
</reference>
<sequence length="183" mass="19378">MLALKGRRPGFSLLELLLVLAIATLLLGVAAPSFRSVIEGQQLRVAAADLLAAINLARSQAIARGRTVLLASSGDDWAQGWQIFIDRNANQRRDAGEALLARHDPLPQGLRGESKFSSPASPPYIAYNMAGRGCAATNSQAARWGTLTLELGGQRRRIVINMLGRARLCDPLGEPAACGAAAP</sequence>
<dbReference type="SUPFAM" id="SSF54523">
    <property type="entry name" value="Pili subunits"/>
    <property type="match status" value="1"/>
</dbReference>
<comment type="similarity">
    <text evidence="9">Belongs to the GSP H family.</text>
</comment>
<dbReference type="Gene3D" id="3.55.40.10">
    <property type="entry name" value="minor pseudopilin epsh domain"/>
    <property type="match status" value="1"/>
</dbReference>
<feature type="domain" description="General secretion pathway GspH" evidence="11">
    <location>
        <begin position="46"/>
        <end position="164"/>
    </location>
</feature>
<evidence type="ECO:0000256" key="4">
    <source>
        <dbReference type="ARBA" id="ARBA00022481"/>
    </source>
</evidence>
<evidence type="ECO:0000256" key="5">
    <source>
        <dbReference type="ARBA" id="ARBA00022519"/>
    </source>
</evidence>
<gene>
    <name evidence="12" type="ORF">FHS03_005406</name>
</gene>
<dbReference type="Proteomes" id="UP000541535">
    <property type="component" value="Unassembled WGS sequence"/>
</dbReference>
<evidence type="ECO:0000313" key="13">
    <source>
        <dbReference type="Proteomes" id="UP000541535"/>
    </source>
</evidence>
<dbReference type="Pfam" id="PF07963">
    <property type="entry name" value="N_methyl"/>
    <property type="match status" value="1"/>
</dbReference>
<evidence type="ECO:0000259" key="11">
    <source>
        <dbReference type="Pfam" id="PF12019"/>
    </source>
</evidence>
<keyword evidence="7" id="KW-1133">Transmembrane helix</keyword>
<evidence type="ECO:0000256" key="3">
    <source>
        <dbReference type="ARBA" id="ARBA00022475"/>
    </source>
</evidence>
<evidence type="ECO:0000256" key="8">
    <source>
        <dbReference type="ARBA" id="ARBA00023136"/>
    </source>
</evidence>
<evidence type="ECO:0000256" key="7">
    <source>
        <dbReference type="ARBA" id="ARBA00022989"/>
    </source>
</evidence>
<keyword evidence="3" id="KW-1003">Cell membrane</keyword>
<comment type="caution">
    <text evidence="12">The sequence shown here is derived from an EMBL/GenBank/DDBJ whole genome shotgun (WGS) entry which is preliminary data.</text>
</comment>
<evidence type="ECO:0000256" key="1">
    <source>
        <dbReference type="ARBA" id="ARBA00004377"/>
    </source>
</evidence>
<dbReference type="InterPro" id="IPR012902">
    <property type="entry name" value="N_methyl_site"/>
</dbReference>
<organism evidence="12 13">
    <name type="scientific">Pseudoduganella violacea</name>
    <dbReference type="NCBI Taxonomy" id="1715466"/>
    <lineage>
        <taxon>Bacteria</taxon>
        <taxon>Pseudomonadati</taxon>
        <taxon>Pseudomonadota</taxon>
        <taxon>Betaproteobacteria</taxon>
        <taxon>Burkholderiales</taxon>
        <taxon>Oxalobacteraceae</taxon>
        <taxon>Telluria group</taxon>
        <taxon>Pseudoduganella</taxon>
    </lineage>
</organism>
<keyword evidence="8" id="KW-0472">Membrane</keyword>
<evidence type="ECO:0000256" key="2">
    <source>
        <dbReference type="ARBA" id="ARBA00021549"/>
    </source>
</evidence>
<evidence type="ECO:0000313" key="12">
    <source>
        <dbReference type="EMBL" id="MBB3122309.1"/>
    </source>
</evidence>